<accession>A0A540MYV0</accession>
<reference evidence="2 3" key="1">
    <citation type="journal article" date="2019" name="G3 (Bethesda)">
        <title>Sequencing of a Wild Apple (Malus baccata) Genome Unravels the Differences Between Cultivated and Wild Apple Species Regarding Disease Resistance and Cold Tolerance.</title>
        <authorList>
            <person name="Chen X."/>
        </authorList>
    </citation>
    <scope>NUCLEOTIDE SEQUENCE [LARGE SCALE GENOMIC DNA]</scope>
    <source>
        <strain evidence="3">cv. Shandingzi</strain>
        <tissue evidence="2">Leaves</tissue>
    </source>
</reference>
<dbReference type="AlphaFoldDB" id="A0A540MYV0"/>
<feature type="region of interest" description="Disordered" evidence="1">
    <location>
        <begin position="1"/>
        <end position="69"/>
    </location>
</feature>
<organism evidence="2 3">
    <name type="scientific">Malus baccata</name>
    <name type="common">Siberian crab apple</name>
    <name type="synonym">Pyrus baccata</name>
    <dbReference type="NCBI Taxonomy" id="106549"/>
    <lineage>
        <taxon>Eukaryota</taxon>
        <taxon>Viridiplantae</taxon>
        <taxon>Streptophyta</taxon>
        <taxon>Embryophyta</taxon>
        <taxon>Tracheophyta</taxon>
        <taxon>Spermatophyta</taxon>
        <taxon>Magnoliopsida</taxon>
        <taxon>eudicotyledons</taxon>
        <taxon>Gunneridae</taxon>
        <taxon>Pentapetalae</taxon>
        <taxon>rosids</taxon>
        <taxon>fabids</taxon>
        <taxon>Rosales</taxon>
        <taxon>Rosaceae</taxon>
        <taxon>Amygdaloideae</taxon>
        <taxon>Maleae</taxon>
        <taxon>Malus</taxon>
    </lineage>
</organism>
<sequence>MGSKAKSTNGLVSSLPNSSNSSLESAIFSSSSYNPDEKQRTKPKSKSRSFHFPLGSSDSLMDSPLPPRKLRTKLKKVMKEEEKICRKSEINLLMI</sequence>
<name>A0A540MYV0_MALBA</name>
<gene>
    <name evidence="2" type="ORF">C1H46_010342</name>
</gene>
<dbReference type="EMBL" id="VIEB01000147">
    <property type="protein sequence ID" value="TQE03971.1"/>
    <property type="molecule type" value="Genomic_DNA"/>
</dbReference>
<proteinExistence type="predicted"/>
<feature type="compositionally biased region" description="Low complexity" evidence="1">
    <location>
        <begin position="9"/>
        <end position="32"/>
    </location>
</feature>
<dbReference type="Proteomes" id="UP000315295">
    <property type="component" value="Unassembled WGS sequence"/>
</dbReference>
<evidence type="ECO:0000256" key="1">
    <source>
        <dbReference type="SAM" id="MobiDB-lite"/>
    </source>
</evidence>
<evidence type="ECO:0000313" key="3">
    <source>
        <dbReference type="Proteomes" id="UP000315295"/>
    </source>
</evidence>
<evidence type="ECO:0000313" key="2">
    <source>
        <dbReference type="EMBL" id="TQE03971.1"/>
    </source>
</evidence>
<protein>
    <submittedName>
        <fullName evidence="2">Uncharacterized protein</fullName>
    </submittedName>
</protein>
<feature type="compositionally biased region" description="Low complexity" evidence="1">
    <location>
        <begin position="53"/>
        <end position="63"/>
    </location>
</feature>
<keyword evidence="3" id="KW-1185">Reference proteome</keyword>
<comment type="caution">
    <text evidence="2">The sequence shown here is derived from an EMBL/GenBank/DDBJ whole genome shotgun (WGS) entry which is preliminary data.</text>
</comment>